<feature type="repeat" description="TPR" evidence="5">
    <location>
        <begin position="731"/>
        <end position="764"/>
    </location>
</feature>
<evidence type="ECO:0000256" key="3">
    <source>
        <dbReference type="ARBA" id="ARBA00023125"/>
    </source>
</evidence>
<keyword evidence="5" id="KW-0802">TPR repeat</keyword>
<feature type="repeat" description="TPR" evidence="5">
    <location>
        <begin position="771"/>
        <end position="804"/>
    </location>
</feature>
<proteinExistence type="inferred from homology"/>
<feature type="DNA-binding region" description="OmpR/PhoB-type" evidence="6">
    <location>
        <begin position="5"/>
        <end position="109"/>
    </location>
</feature>
<dbReference type="InterPro" id="IPR036388">
    <property type="entry name" value="WH-like_DNA-bd_sf"/>
</dbReference>
<dbReference type="Pfam" id="PF03704">
    <property type="entry name" value="BTAD"/>
    <property type="match status" value="1"/>
</dbReference>
<dbReference type="PROSITE" id="PS50293">
    <property type="entry name" value="TPR_REGION"/>
    <property type="match status" value="1"/>
</dbReference>
<dbReference type="PANTHER" id="PTHR35807">
    <property type="entry name" value="TRANSCRIPTIONAL REGULATOR REDD-RELATED"/>
    <property type="match status" value="1"/>
</dbReference>
<dbReference type="Gene3D" id="3.40.50.300">
    <property type="entry name" value="P-loop containing nucleotide triphosphate hydrolases"/>
    <property type="match status" value="1"/>
</dbReference>
<comment type="similarity">
    <text evidence="1">Belongs to the AfsR/DnrI/RedD regulatory family.</text>
</comment>
<dbReference type="InterPro" id="IPR016032">
    <property type="entry name" value="Sig_transdc_resp-reg_C-effctor"/>
</dbReference>
<dbReference type="InterPro" id="IPR051677">
    <property type="entry name" value="AfsR-DnrI-RedD_regulator"/>
</dbReference>
<dbReference type="SMART" id="SM00028">
    <property type="entry name" value="TPR"/>
    <property type="match status" value="6"/>
</dbReference>
<dbReference type="InterPro" id="IPR011990">
    <property type="entry name" value="TPR-like_helical_dom_sf"/>
</dbReference>
<dbReference type="SUPFAM" id="SSF46894">
    <property type="entry name" value="C-terminal effector domain of the bipartite response regulators"/>
    <property type="match status" value="1"/>
</dbReference>
<reference evidence="9 10" key="1">
    <citation type="submission" date="2019-09" db="EMBL/GenBank/DDBJ databases">
        <title>Goodfellowia gen. nov., a new genus of the Pseudonocardineae related to Actinoalloteichus, containing Goodfellowia coeruleoviolacea gen. nov., comb. nov. gen. nov., comb. nov.</title>
        <authorList>
            <person name="Labeda D."/>
        </authorList>
    </citation>
    <scope>NUCLEOTIDE SEQUENCE [LARGE SCALE GENOMIC DNA]</scope>
    <source>
        <strain evidence="9 10">AN110305</strain>
    </source>
</reference>
<dbReference type="AlphaFoldDB" id="A0A5B2WKT0"/>
<dbReference type="GO" id="GO:0006355">
    <property type="term" value="P:regulation of DNA-templated transcription"/>
    <property type="evidence" value="ECO:0007669"/>
    <property type="project" value="InterPro"/>
</dbReference>
<evidence type="ECO:0000256" key="6">
    <source>
        <dbReference type="PROSITE-ProRule" id="PRU01091"/>
    </source>
</evidence>
<dbReference type="SUPFAM" id="SSF52540">
    <property type="entry name" value="P-loop containing nucleoside triphosphate hydrolases"/>
    <property type="match status" value="1"/>
</dbReference>
<feature type="domain" description="OmpR/PhoB-type" evidence="8">
    <location>
        <begin position="5"/>
        <end position="109"/>
    </location>
</feature>
<evidence type="ECO:0000313" key="10">
    <source>
        <dbReference type="Proteomes" id="UP000323454"/>
    </source>
</evidence>
<evidence type="ECO:0000256" key="1">
    <source>
        <dbReference type="ARBA" id="ARBA00005820"/>
    </source>
</evidence>
<keyword evidence="3 6" id="KW-0238">DNA-binding</keyword>
<evidence type="ECO:0000256" key="2">
    <source>
        <dbReference type="ARBA" id="ARBA00023015"/>
    </source>
</evidence>
<accession>A0A5B2WKT0</accession>
<dbReference type="InterPro" id="IPR005158">
    <property type="entry name" value="BTAD"/>
</dbReference>
<feature type="repeat" description="TPR" evidence="5">
    <location>
        <begin position="811"/>
        <end position="844"/>
    </location>
</feature>
<dbReference type="PANTHER" id="PTHR35807:SF1">
    <property type="entry name" value="TRANSCRIPTIONAL REGULATOR REDD"/>
    <property type="match status" value="1"/>
</dbReference>
<evidence type="ECO:0000256" key="4">
    <source>
        <dbReference type="ARBA" id="ARBA00023163"/>
    </source>
</evidence>
<feature type="region of interest" description="Disordered" evidence="7">
    <location>
        <begin position="261"/>
        <end position="281"/>
    </location>
</feature>
<organism evidence="9 10">
    <name type="scientific">Solihabitans fulvus</name>
    <dbReference type="NCBI Taxonomy" id="1892852"/>
    <lineage>
        <taxon>Bacteria</taxon>
        <taxon>Bacillati</taxon>
        <taxon>Actinomycetota</taxon>
        <taxon>Actinomycetes</taxon>
        <taxon>Pseudonocardiales</taxon>
        <taxon>Pseudonocardiaceae</taxon>
        <taxon>Solihabitans</taxon>
    </lineage>
</organism>
<gene>
    <name evidence="9" type="ORF">F0L68_34780</name>
</gene>
<keyword evidence="2" id="KW-0805">Transcription regulation</keyword>
<dbReference type="GO" id="GO:0043531">
    <property type="term" value="F:ADP binding"/>
    <property type="evidence" value="ECO:0007669"/>
    <property type="project" value="InterPro"/>
</dbReference>
<name>A0A5B2WKT0_9PSEU</name>
<dbReference type="Pfam" id="PF00486">
    <property type="entry name" value="Trans_reg_C"/>
    <property type="match status" value="1"/>
</dbReference>
<evidence type="ECO:0000313" key="9">
    <source>
        <dbReference type="EMBL" id="KAA2252683.1"/>
    </source>
</evidence>
<reference evidence="9 10" key="2">
    <citation type="submission" date="2019-09" db="EMBL/GenBank/DDBJ databases">
        <authorList>
            <person name="Jin C."/>
        </authorList>
    </citation>
    <scope>NUCLEOTIDE SEQUENCE [LARGE SCALE GENOMIC DNA]</scope>
    <source>
        <strain evidence="9 10">AN110305</strain>
    </source>
</reference>
<sequence length="1020" mass="111855">MGGSWRKRRPQGWGTVEFRILGPVQAWGTCGQARLAGPKQLALLSALLLQANRVVPVEQLFEAVWGDNPPGTASGALHTYVFRLRQALTAVEPSAGDRLTYVSGYRLRVEPHELDLMEFRDRAERGRLAAAEGKLYDAAEELTAGLALWRGTALTGVSGQYFQAHTARLAEERLAALEERVGVDLAVGRHAELIPELRDLVATHRLREALHGHLMLALYRAGRPAEALQAFEDIRQALVDELGIDPGPALTLLRQRIVRGDPELSDPHAGERPVPRTDLPGDIADFTGREAELRRLLGALPAGQEGGAVVIEAIDGMAGVGKTTLAVHAAHQLADRYPDAQLFIDLHGHTTEHEATDPAAALDSLLRTLGVPGDQIPQELDARAALWRAELAERDAVIVLDNAADSAQVRPLLPGTARCLALVTSRRRLGDLDTARTLSLDVLPTADAVDLFTRVVGADRTSRHEGQREQVRAVVELCGHLPLAIRIAAARLRTRPAWTVAHLADRLAQGHRGLDELSTGDRSVAAAFGLSYRHLPDRHRRMFRLLGLVPGNDVDTHAAAALCGLGAAEAAELLEDLVDVHLLQQPAPGRYRFHDLIRRHAMDTARDTESEAARREAVTRLLDYYLHTASLAAAHIFPGTLRAGLDVTHVPASTPSLTNQTEAVAWCEAEHANLNTAIGHAAESGRHTHAWQIPYVLWYFYFIRGHTRDWIATHQLALAAAQHLADDRARADLLKQLGSAYWQLGRYDRALDHYREALALYRSNDDVWGESAILGNLGIVYGRLGRYPESLDNYQQALALSRRSGDRWLESNALNHIGNTYDQVGRFADALDHYRQALSLKREIDDRRGEANVLTCMGIAEERLGGLASAFEHHEQSLALMREVGDRRGEGYALSNLGNVHRRLGRLDEALGLHDQGLAIMRDIGDRGYESAVLTDLGHTLRAAGQVDRALACHRQALALTLDIGDRFQEARAHDGIALALRAADPEDARLHWRQALAIYTELGVPEADAVAEHLADPPD</sequence>
<evidence type="ECO:0000259" key="8">
    <source>
        <dbReference type="PROSITE" id="PS51755"/>
    </source>
</evidence>
<dbReference type="SUPFAM" id="SSF48452">
    <property type="entry name" value="TPR-like"/>
    <property type="match status" value="3"/>
</dbReference>
<feature type="compositionally biased region" description="Basic and acidic residues" evidence="7">
    <location>
        <begin position="261"/>
        <end position="275"/>
    </location>
</feature>
<evidence type="ECO:0000256" key="7">
    <source>
        <dbReference type="SAM" id="MobiDB-lite"/>
    </source>
</evidence>
<dbReference type="GO" id="GO:0003677">
    <property type="term" value="F:DNA binding"/>
    <property type="evidence" value="ECO:0007669"/>
    <property type="project" value="UniProtKB-UniRule"/>
</dbReference>
<dbReference type="InterPro" id="IPR019734">
    <property type="entry name" value="TPR_rpt"/>
</dbReference>
<dbReference type="PROSITE" id="PS50005">
    <property type="entry name" value="TPR"/>
    <property type="match status" value="3"/>
</dbReference>
<dbReference type="Gene3D" id="1.10.10.10">
    <property type="entry name" value="Winged helix-like DNA-binding domain superfamily/Winged helix DNA-binding domain"/>
    <property type="match status" value="2"/>
</dbReference>
<dbReference type="GO" id="GO:0000160">
    <property type="term" value="P:phosphorelay signal transduction system"/>
    <property type="evidence" value="ECO:0007669"/>
    <property type="project" value="InterPro"/>
</dbReference>
<keyword evidence="10" id="KW-1185">Reference proteome</keyword>
<dbReference type="Pfam" id="PF00515">
    <property type="entry name" value="TPR_1"/>
    <property type="match status" value="1"/>
</dbReference>
<dbReference type="InterPro" id="IPR027417">
    <property type="entry name" value="P-loop_NTPase"/>
</dbReference>
<dbReference type="SMART" id="SM01043">
    <property type="entry name" value="BTAD"/>
    <property type="match status" value="1"/>
</dbReference>
<evidence type="ECO:0000256" key="5">
    <source>
        <dbReference type="PROSITE-ProRule" id="PRU00339"/>
    </source>
</evidence>
<dbReference type="PRINTS" id="PR00364">
    <property type="entry name" value="DISEASERSIST"/>
</dbReference>
<dbReference type="PROSITE" id="PS51755">
    <property type="entry name" value="OMPR_PHOB"/>
    <property type="match status" value="1"/>
</dbReference>
<dbReference type="InterPro" id="IPR001867">
    <property type="entry name" value="OmpR/PhoB-type_DNA-bd"/>
</dbReference>
<dbReference type="OrthoDB" id="4507225at2"/>
<dbReference type="EMBL" id="VUOB01000073">
    <property type="protein sequence ID" value="KAA2252683.1"/>
    <property type="molecule type" value="Genomic_DNA"/>
</dbReference>
<protein>
    <submittedName>
        <fullName evidence="9">Tetratricopeptide repeat protein</fullName>
    </submittedName>
</protein>
<dbReference type="CDD" id="cd15831">
    <property type="entry name" value="BTAD"/>
    <property type="match status" value="1"/>
</dbReference>
<comment type="caution">
    <text evidence="9">The sequence shown here is derived from an EMBL/GenBank/DDBJ whole genome shotgun (WGS) entry which is preliminary data.</text>
</comment>
<keyword evidence="4" id="KW-0804">Transcription</keyword>
<dbReference type="SMART" id="SM00862">
    <property type="entry name" value="Trans_reg_C"/>
    <property type="match status" value="1"/>
</dbReference>
<dbReference type="Gene3D" id="1.25.40.10">
    <property type="entry name" value="Tetratricopeptide repeat domain"/>
    <property type="match status" value="3"/>
</dbReference>
<dbReference type="Proteomes" id="UP000323454">
    <property type="component" value="Unassembled WGS sequence"/>
</dbReference>
<dbReference type="Pfam" id="PF13424">
    <property type="entry name" value="TPR_12"/>
    <property type="match status" value="3"/>
</dbReference>